<proteinExistence type="predicted"/>
<keyword evidence="3" id="KW-1185">Reference proteome</keyword>
<dbReference type="InterPro" id="IPR007214">
    <property type="entry name" value="YbaK/aa-tRNA-synth-assoc-dom"/>
</dbReference>
<dbReference type="SUPFAM" id="SSF55826">
    <property type="entry name" value="YbaK/ProRS associated domain"/>
    <property type="match status" value="1"/>
</dbReference>
<dbReference type="KEGG" id="vdi:Vdis_2114"/>
<dbReference type="Proteomes" id="UP000006681">
    <property type="component" value="Chromosome"/>
</dbReference>
<accession>E1QPS3</accession>
<protein>
    <submittedName>
        <fullName evidence="2">YbaK/prolyl-tRNA synthetase associated region</fullName>
    </submittedName>
</protein>
<dbReference type="AlphaFoldDB" id="E1QPS3"/>
<dbReference type="Gene3D" id="3.90.960.10">
    <property type="entry name" value="YbaK/aminoacyl-tRNA synthetase-associated domain"/>
    <property type="match status" value="1"/>
</dbReference>
<dbReference type="Pfam" id="PF04073">
    <property type="entry name" value="tRNA_edit"/>
    <property type="match status" value="1"/>
</dbReference>
<dbReference type="PANTHER" id="PTHR30411:SF1">
    <property type="entry name" value="CYTOPLASMIC PROTEIN"/>
    <property type="match status" value="1"/>
</dbReference>
<dbReference type="eggNOG" id="arCOG04332">
    <property type="taxonomic scope" value="Archaea"/>
</dbReference>
<feature type="domain" description="YbaK/aminoacyl-tRNA synthetase-associated" evidence="1">
    <location>
        <begin position="22"/>
        <end position="139"/>
    </location>
</feature>
<dbReference type="STRING" id="572478.Vdis_2114"/>
<dbReference type="EMBL" id="CP002100">
    <property type="protein sequence ID" value="ADN51483.1"/>
    <property type="molecule type" value="Genomic_DNA"/>
</dbReference>
<reference evidence="3" key="2">
    <citation type="journal article" date="2010" name="Stand. Genomic Sci.">
        <title>Complete genome sequence of Vulcanisaeta distributa type strain (IC-017T).</title>
        <authorList>
            <person name="Mavromatis K."/>
            <person name="Sikorski J."/>
            <person name="Pabst E."/>
            <person name="Teshima H."/>
            <person name="Lapidus A."/>
            <person name="Lucas S."/>
            <person name="Nolan M."/>
            <person name="Glavina Del Rio T."/>
            <person name="Cheng J."/>
            <person name="Bruce D."/>
            <person name="Goodwin L."/>
            <person name="Pitluck S."/>
            <person name="Liolios K."/>
            <person name="Ivanova N."/>
            <person name="Mikhailova N."/>
            <person name="Pati A."/>
            <person name="Chen A."/>
            <person name="Palaniappan K."/>
            <person name="Land M."/>
            <person name="Hauser L."/>
            <person name="Chang Y."/>
            <person name="Jeffries C."/>
            <person name="Rohde M."/>
            <person name="Spring S."/>
            <person name="Goker M."/>
            <person name="Wirth R."/>
            <person name="Woyke T."/>
            <person name="Bristow J."/>
            <person name="Eisen J."/>
            <person name="Markowitz V."/>
            <person name="Hugenholtz P."/>
            <person name="Klenk H."/>
            <person name="Kyrpides N."/>
        </authorList>
    </citation>
    <scope>NUCLEOTIDE SEQUENCE [LARGE SCALE GENOMIC DNA]</scope>
    <source>
        <strain evidence="3">DSM 14429 / JCM 11212 / NBRC 100878 / IC-017</strain>
    </source>
</reference>
<evidence type="ECO:0000259" key="1">
    <source>
        <dbReference type="Pfam" id="PF04073"/>
    </source>
</evidence>
<dbReference type="HOGENOM" id="CLU_094875_0_2_2"/>
<evidence type="ECO:0000313" key="3">
    <source>
        <dbReference type="Proteomes" id="UP000006681"/>
    </source>
</evidence>
<dbReference type="PANTHER" id="PTHR30411">
    <property type="entry name" value="CYTOPLASMIC PROTEIN"/>
    <property type="match status" value="1"/>
</dbReference>
<keyword evidence="2" id="KW-0436">Ligase</keyword>
<dbReference type="RefSeq" id="WP_013337208.1">
    <property type="nucleotide sequence ID" value="NC_014537.1"/>
</dbReference>
<organism evidence="2 3">
    <name type="scientific">Vulcanisaeta distributa (strain DSM 14429 / JCM 11212 / NBRC 100878 / IC-017)</name>
    <dbReference type="NCBI Taxonomy" id="572478"/>
    <lineage>
        <taxon>Archaea</taxon>
        <taxon>Thermoproteota</taxon>
        <taxon>Thermoprotei</taxon>
        <taxon>Thermoproteales</taxon>
        <taxon>Thermoproteaceae</taxon>
        <taxon>Vulcanisaeta</taxon>
    </lineage>
</organism>
<name>E1QPS3_VULDI</name>
<reference evidence="2 3" key="1">
    <citation type="journal article" date="2010" name="Stand. Genomic Sci.">
        <title>Complete genome sequence of Vulcanisaeta distributa type strain (IC-017).</title>
        <authorList>
            <person name="Mavromatis K."/>
            <person name="Sikorski J."/>
            <person name="Pabst E."/>
            <person name="Teshima H."/>
            <person name="Lapidus A."/>
            <person name="Lucas S."/>
            <person name="Nolan M."/>
            <person name="Glavina Del Rio T."/>
            <person name="Cheng J.F."/>
            <person name="Bruce D."/>
            <person name="Goodwin L."/>
            <person name="Pitluck S."/>
            <person name="Liolios K."/>
            <person name="Ivanova N."/>
            <person name="Mikhailova N."/>
            <person name="Pati A."/>
            <person name="Chen A."/>
            <person name="Palaniappan K."/>
            <person name="Land M."/>
            <person name="Hauser L."/>
            <person name="Chang Y.J."/>
            <person name="Jeffries C.D."/>
            <person name="Rohde M."/>
            <person name="Spring S."/>
            <person name="Goker M."/>
            <person name="Wirth R."/>
            <person name="Woyke T."/>
            <person name="Bristow J."/>
            <person name="Eisen J.A."/>
            <person name="Markowitz V."/>
            <person name="Hugenholtz P."/>
            <person name="Klenk H.P."/>
            <person name="Kyrpides N.C."/>
        </authorList>
    </citation>
    <scope>NUCLEOTIDE SEQUENCE [LARGE SCALE GENOMIC DNA]</scope>
    <source>
        <strain evidence="3">DSM 14429 / JCM 11212 / NBRC 100878 / IC-017</strain>
    </source>
</reference>
<evidence type="ECO:0000313" key="2">
    <source>
        <dbReference type="EMBL" id="ADN51483.1"/>
    </source>
</evidence>
<dbReference type="GeneID" id="9753066"/>
<dbReference type="CDD" id="cd04332">
    <property type="entry name" value="YbaK_like"/>
    <property type="match status" value="1"/>
</dbReference>
<sequence length="153" mass="16728">MVKVRREVIMGLAVNVLEFDHGVETVEAASRESGEPTSKIVKTLLLRAGDEYLVAIVRGDKIINFDRLSKALGKSVTMAKAREVKQVLGVDVGAVTPLSERVLSLKVVMDPSILENDYVLCGGGSRNTLMRINVKDLVNLLKPMFIDAFEKAS</sequence>
<dbReference type="InterPro" id="IPR036754">
    <property type="entry name" value="YbaK/aa-tRNA-synt-asso_dom_sf"/>
</dbReference>
<gene>
    <name evidence="2" type="ordered locus">Vdis_2114</name>
</gene>
<dbReference type="GO" id="GO:0002161">
    <property type="term" value="F:aminoacyl-tRNA deacylase activity"/>
    <property type="evidence" value="ECO:0007669"/>
    <property type="project" value="InterPro"/>
</dbReference>
<keyword evidence="2" id="KW-0030">Aminoacyl-tRNA synthetase</keyword>
<dbReference type="GO" id="GO:0004812">
    <property type="term" value="F:aminoacyl-tRNA ligase activity"/>
    <property type="evidence" value="ECO:0007669"/>
    <property type="project" value="UniProtKB-KW"/>
</dbReference>